<protein>
    <submittedName>
        <fullName evidence="1">Uncharacterized protein</fullName>
    </submittedName>
</protein>
<sequence>MADTQKFSSPGRLVVALKTMHITNQSVPRSAHDKKPTDEVQVTRDFIQAHRKGDVWMRSVPTGPAAEDEPGWAHELVRAPPLLAPSLSLSAACTLASLTLTLPLPFLADLRRQIDCGYCPLPPATRESSAPATGARSNGNGSFSSLQICLLLFHSLLSPSHSHFAVIFARRQTGHLVMVKAVLSSISINIMLAMDLPKWVIKAIDKKKKNANGGNCLFSWDIVQRPIQFGGLGILNLGLVGWALRIRWLWLQKTDSSRPWEGLPLQVPQNAKALFDVAAISLVGNGQSIKFWTDRWLQGRTIAEWAPNLIKLIPRRARKQRTVAQGLTNRRWVNNIRGALSVQVLIEYLQLWNLVDGFELQQDIPDQYRLGLLALAPQMRPLTSPDGGVKPSRSPSCFLSSSLLTTIDRRLPGDDRRYQLRSQDRAKRQITAPFDIVIKGFGKHSMHSTLINFLARNKSNGKDRGVNNLNSSSYWAHMPFTAHFYFSLKCGPHKSPYS</sequence>
<dbReference type="AlphaFoldDB" id="A0AAQ3SFR9"/>
<evidence type="ECO:0000313" key="1">
    <source>
        <dbReference type="EMBL" id="WVZ55208.1"/>
    </source>
</evidence>
<reference evidence="1 2" key="1">
    <citation type="submission" date="2024-02" db="EMBL/GenBank/DDBJ databases">
        <title>High-quality chromosome-scale genome assembly of Pensacola bahiagrass (Paspalum notatum Flugge var. saurae).</title>
        <authorList>
            <person name="Vega J.M."/>
            <person name="Podio M."/>
            <person name="Orjuela J."/>
            <person name="Siena L.A."/>
            <person name="Pessino S.C."/>
            <person name="Combes M.C."/>
            <person name="Mariac C."/>
            <person name="Albertini E."/>
            <person name="Pupilli F."/>
            <person name="Ortiz J.P.A."/>
            <person name="Leblanc O."/>
        </authorList>
    </citation>
    <scope>NUCLEOTIDE SEQUENCE [LARGE SCALE GENOMIC DNA]</scope>
    <source>
        <strain evidence="1">R1</strain>
        <tissue evidence="1">Leaf</tissue>
    </source>
</reference>
<name>A0AAQ3SFR9_PASNO</name>
<evidence type="ECO:0000313" key="2">
    <source>
        <dbReference type="Proteomes" id="UP001341281"/>
    </source>
</evidence>
<organism evidence="1 2">
    <name type="scientific">Paspalum notatum var. saurae</name>
    <dbReference type="NCBI Taxonomy" id="547442"/>
    <lineage>
        <taxon>Eukaryota</taxon>
        <taxon>Viridiplantae</taxon>
        <taxon>Streptophyta</taxon>
        <taxon>Embryophyta</taxon>
        <taxon>Tracheophyta</taxon>
        <taxon>Spermatophyta</taxon>
        <taxon>Magnoliopsida</taxon>
        <taxon>Liliopsida</taxon>
        <taxon>Poales</taxon>
        <taxon>Poaceae</taxon>
        <taxon>PACMAD clade</taxon>
        <taxon>Panicoideae</taxon>
        <taxon>Andropogonodae</taxon>
        <taxon>Paspaleae</taxon>
        <taxon>Paspalinae</taxon>
        <taxon>Paspalum</taxon>
    </lineage>
</organism>
<dbReference type="EMBL" id="CP144746">
    <property type="protein sequence ID" value="WVZ55208.1"/>
    <property type="molecule type" value="Genomic_DNA"/>
</dbReference>
<keyword evidence="2" id="KW-1185">Reference proteome</keyword>
<accession>A0AAQ3SFR9</accession>
<dbReference type="Proteomes" id="UP001341281">
    <property type="component" value="Chromosome 02"/>
</dbReference>
<proteinExistence type="predicted"/>
<gene>
    <name evidence="1" type="ORF">U9M48_005900</name>
</gene>